<protein>
    <submittedName>
        <fullName evidence="3">Uncharacterized protein</fullName>
    </submittedName>
</protein>
<keyword evidence="2" id="KW-1133">Transmembrane helix</keyword>
<feature type="compositionally biased region" description="Pro residues" evidence="1">
    <location>
        <begin position="108"/>
        <end position="122"/>
    </location>
</feature>
<evidence type="ECO:0000256" key="1">
    <source>
        <dbReference type="SAM" id="MobiDB-lite"/>
    </source>
</evidence>
<gene>
    <name evidence="3" type="ORF">GYN08_21880</name>
</gene>
<reference evidence="3 4" key="1">
    <citation type="submission" date="2020-01" db="EMBL/GenBank/DDBJ databases">
        <title>Polyphasic characterisation and genomic insights into a novel alkali tolerant bacterium VR-M41.</title>
        <authorList>
            <person name="Vemuluri V.R."/>
        </authorList>
    </citation>
    <scope>NUCLEOTIDE SEQUENCE [LARGE SCALE GENOMIC DNA]</scope>
    <source>
        <strain evidence="3 4">VR-M41</strain>
    </source>
</reference>
<dbReference type="EMBL" id="JAAFGS010000012">
    <property type="protein sequence ID" value="NGZ77946.1"/>
    <property type="molecule type" value="Genomic_DNA"/>
</dbReference>
<sequence>MNKETRTAAKKPGGGLIDMPKLDESRKEEIRAGILTEIRSWKRMPDARPEPIARKQRGFAAGAALGAGGVLLIVLVLVLARPLWLGNALDPAGSSVPVQGGPEQTAVPPVPPEIPSEIPPEIPSESLPGASDDPDLPAAGHRLPTTDPAYEPPQGVADTVMGLTYDEFLERWEAGAAGEAEPRLSLYESSAELKNSLPGLNETRQGFGKLGNSYTAWTNYDDNQLRELSFSLGTFIEGQPQAKPEVEVVRYLTTVLQPDLTDAQRDALLADLGLPELQGEQYSMEHIGGGLRYTAMHGDDRLFLVVEFLRKGQNEDELGKWQDSLLDTVR</sequence>
<dbReference type="Proteomes" id="UP000800303">
    <property type="component" value="Unassembled WGS sequence"/>
</dbReference>
<feature type="transmembrane region" description="Helical" evidence="2">
    <location>
        <begin position="58"/>
        <end position="80"/>
    </location>
</feature>
<keyword evidence="2" id="KW-0812">Transmembrane</keyword>
<evidence type="ECO:0000256" key="2">
    <source>
        <dbReference type="SAM" id="Phobius"/>
    </source>
</evidence>
<proteinExistence type="predicted"/>
<feature type="region of interest" description="Disordered" evidence="1">
    <location>
        <begin position="95"/>
        <end position="153"/>
    </location>
</feature>
<evidence type="ECO:0000313" key="4">
    <source>
        <dbReference type="Proteomes" id="UP000800303"/>
    </source>
</evidence>
<comment type="caution">
    <text evidence="3">The sequence shown here is derived from an EMBL/GenBank/DDBJ whole genome shotgun (WGS) entry which is preliminary data.</text>
</comment>
<dbReference type="RefSeq" id="WP_166279335.1">
    <property type="nucleotide sequence ID" value="NZ_JAAFGS010000012.1"/>
</dbReference>
<keyword evidence="2" id="KW-0472">Membrane</keyword>
<organism evidence="3 4">
    <name type="scientific">Saccharibacillus alkalitolerans</name>
    <dbReference type="NCBI Taxonomy" id="2705290"/>
    <lineage>
        <taxon>Bacteria</taxon>
        <taxon>Bacillati</taxon>
        <taxon>Bacillota</taxon>
        <taxon>Bacilli</taxon>
        <taxon>Bacillales</taxon>
        <taxon>Paenibacillaceae</taxon>
        <taxon>Saccharibacillus</taxon>
    </lineage>
</organism>
<accession>A0ABX0FAH6</accession>
<name>A0ABX0FAH6_9BACL</name>
<keyword evidence="4" id="KW-1185">Reference proteome</keyword>
<evidence type="ECO:0000313" key="3">
    <source>
        <dbReference type="EMBL" id="NGZ77946.1"/>
    </source>
</evidence>
<feature type="region of interest" description="Disordered" evidence="1">
    <location>
        <begin position="1"/>
        <end position="23"/>
    </location>
</feature>